<reference evidence="3 4" key="1">
    <citation type="submission" date="2021-01" db="EMBL/GenBank/DDBJ databases">
        <title>Whole genome shotgun sequence of Actinoplanes couchii NBRC 106145.</title>
        <authorList>
            <person name="Komaki H."/>
            <person name="Tamura T."/>
        </authorList>
    </citation>
    <scope>NUCLEOTIDE SEQUENCE [LARGE SCALE GENOMIC DNA]</scope>
    <source>
        <strain evidence="3 4">NBRC 106145</strain>
    </source>
</reference>
<gene>
    <name evidence="3" type="ORF">Aco03nite_070330</name>
</gene>
<evidence type="ECO:0000259" key="2">
    <source>
        <dbReference type="Pfam" id="PF06527"/>
    </source>
</evidence>
<sequence>MTSGPRTLPLRLAPVDGEALDSWLEALAARLSTPLGSLMEHLKFPVRQRTGNTARDIPTDWTIMLRDAEITNVAAASGLTPETLHAMTLAHYDRRAVRLDRARRRVQRQVLWGRARGSRFCPDCLRGPAGRGRWQLSWRLGWAFACPVHERLLADACPECGRVQRLRPRYGKNVPLLAYCDAPFDACGGDLARATSLRLPVGHPALAAQRRITTIISTGTSGFGPYQALLQPAPVVLTDIRAVAARVLADLPSADLADLLPRDLVDAYEITLAGHETARAASSRREPEVRPGFMAPVHAASTALAVTIAVRTIEHDLPGSGAALRDLLARMRENLGQVSATSIDQWGREISPILKAVHLAAVADSMRPNEHLRYRTASDLPSRPHAGRRTVETRAQRTPSVLWPAWRIRLSPVRGTYPRTLGPILAGCLMIVGNTVLLDDAAGMLGGVTTGSDISRILQKLHDEPTWPDIAAALTRLADYLDTHPTPINYQRRRTLDYTDLLPHECWRDMCRNLGVQPGTGRRERLIRAYLFHRISGLPEEDAPGYRTDEQARFRAQTAALSMFVQTPELAAALKAEATRFLATYRIRREPPTWQPPISLLDGLDLPGPDPAWVDLERLHDLVRAPGETPGSVAETLGTDIEVVRYLLAEHPAVPVPRSLAADRATGQIMVRARRKLPPRLFAQIYLEQKTSLRQMADSTGCSRKTLARLAVEYDIPLRGGGAPARHDPVDRDWLYEQYVNRKRPFPDLAREKGMSTTQMERWAREYEIPRRPRGGASHSIRLRDQGTIAIETTK</sequence>
<dbReference type="EMBL" id="BOMG01000086">
    <property type="protein sequence ID" value="GID58629.1"/>
    <property type="molecule type" value="Genomic_DNA"/>
</dbReference>
<dbReference type="Proteomes" id="UP000612282">
    <property type="component" value="Unassembled WGS sequence"/>
</dbReference>
<evidence type="ECO:0000256" key="1">
    <source>
        <dbReference type="SAM" id="MobiDB-lite"/>
    </source>
</evidence>
<dbReference type="InterPro" id="IPR009492">
    <property type="entry name" value="TniQ"/>
</dbReference>
<proteinExistence type="predicted"/>
<evidence type="ECO:0000313" key="4">
    <source>
        <dbReference type="Proteomes" id="UP000612282"/>
    </source>
</evidence>
<evidence type="ECO:0000313" key="3">
    <source>
        <dbReference type="EMBL" id="GID58629.1"/>
    </source>
</evidence>
<protein>
    <recommendedName>
        <fullName evidence="2">TniQ domain-containing protein</fullName>
    </recommendedName>
</protein>
<organism evidence="3 4">
    <name type="scientific">Actinoplanes couchii</name>
    <dbReference type="NCBI Taxonomy" id="403638"/>
    <lineage>
        <taxon>Bacteria</taxon>
        <taxon>Bacillati</taxon>
        <taxon>Actinomycetota</taxon>
        <taxon>Actinomycetes</taxon>
        <taxon>Micromonosporales</taxon>
        <taxon>Micromonosporaceae</taxon>
        <taxon>Actinoplanes</taxon>
    </lineage>
</organism>
<comment type="caution">
    <text evidence="3">The sequence shown here is derived from an EMBL/GenBank/DDBJ whole genome shotgun (WGS) entry which is preliminary data.</text>
</comment>
<feature type="region of interest" description="Disordered" evidence="1">
    <location>
        <begin position="774"/>
        <end position="795"/>
    </location>
</feature>
<accession>A0ABQ3XJF4</accession>
<name>A0ABQ3XJF4_9ACTN</name>
<dbReference type="Pfam" id="PF06527">
    <property type="entry name" value="TniQ"/>
    <property type="match status" value="1"/>
</dbReference>
<keyword evidence="4" id="KW-1185">Reference proteome</keyword>
<feature type="domain" description="TniQ" evidence="2">
    <location>
        <begin position="9"/>
        <end position="153"/>
    </location>
</feature>
<dbReference type="RefSeq" id="WP_203803252.1">
    <property type="nucleotide sequence ID" value="NZ_BAAAQE010000013.1"/>
</dbReference>